<feature type="domain" description="Beta-lactamase-related" evidence="2">
    <location>
        <begin position="27"/>
        <end position="330"/>
    </location>
</feature>
<organism evidence="3 4">
    <name type="scientific">Hymenobacter ginkgonis</name>
    <dbReference type="NCBI Taxonomy" id="2682976"/>
    <lineage>
        <taxon>Bacteria</taxon>
        <taxon>Pseudomonadati</taxon>
        <taxon>Bacteroidota</taxon>
        <taxon>Cytophagia</taxon>
        <taxon>Cytophagales</taxon>
        <taxon>Hymenobacteraceae</taxon>
        <taxon>Hymenobacter</taxon>
    </lineage>
</organism>
<evidence type="ECO:0000256" key="1">
    <source>
        <dbReference type="SAM" id="SignalP"/>
    </source>
</evidence>
<proteinExistence type="predicted"/>
<keyword evidence="3" id="KW-0378">Hydrolase</keyword>
<dbReference type="Gene3D" id="3.40.710.10">
    <property type="entry name" value="DD-peptidase/beta-lactamase superfamily"/>
    <property type="match status" value="1"/>
</dbReference>
<evidence type="ECO:0000259" key="2">
    <source>
        <dbReference type="Pfam" id="PF00144"/>
    </source>
</evidence>
<dbReference type="EMBL" id="WQKZ01000006">
    <property type="protein sequence ID" value="MVN78650.1"/>
    <property type="molecule type" value="Genomic_DNA"/>
</dbReference>
<dbReference type="PANTHER" id="PTHR43283">
    <property type="entry name" value="BETA-LACTAMASE-RELATED"/>
    <property type="match status" value="1"/>
</dbReference>
<keyword evidence="1" id="KW-0732">Signal</keyword>
<comment type="caution">
    <text evidence="3">The sequence shown here is derived from an EMBL/GenBank/DDBJ whole genome shotgun (WGS) entry which is preliminary data.</text>
</comment>
<dbReference type="AlphaFoldDB" id="A0A7K1TJS4"/>
<protein>
    <submittedName>
        <fullName evidence="3">Serine hydrolase</fullName>
    </submittedName>
</protein>
<reference evidence="3 4" key="1">
    <citation type="submission" date="2019-12" db="EMBL/GenBank/DDBJ databases">
        <title>Hymenobacter sp. HMF4947 Genome sequencing and assembly.</title>
        <authorList>
            <person name="Kang H."/>
            <person name="Cha I."/>
            <person name="Kim H."/>
            <person name="Joh K."/>
        </authorList>
    </citation>
    <scope>NUCLEOTIDE SEQUENCE [LARGE SCALE GENOMIC DNA]</scope>
    <source>
        <strain evidence="3 4">HMF4947</strain>
    </source>
</reference>
<dbReference type="InterPro" id="IPR012338">
    <property type="entry name" value="Beta-lactam/transpept-like"/>
</dbReference>
<evidence type="ECO:0000313" key="4">
    <source>
        <dbReference type="Proteomes" id="UP000441336"/>
    </source>
</evidence>
<sequence length="356" mass="38733">MVMRLFLPLLLLLLAGRAATAQQANLIALLKKENVPGMQLVYTKGSTVTTYNLGLRRAGTTQAVTANSVFQAASLGKVILAYTALRLHDRGLLDLDKPLLTYYPYPRLLHEPRADNITARLVLAHAAGLPNWAEHPLGPTWKTSALHLKYAPDSCWNYSGEGYVFLQKTLEHLTGKSFEVLAQQEVFGPLRMASSSFIWRAAFAAVACAGHDEKGQPTTSHKFTEPYGAYSLLTTATDYNRFLQALVAGRGLKPATARLLATPANAANRCGVPTTPADAAIDWACGVGLAATSQGPARWHWGDNGDFKGFFLALPGKKESLLFLTNSANGLKLTDEVLQLFFGPGQYWATQWLAEE</sequence>
<dbReference type="SUPFAM" id="SSF56601">
    <property type="entry name" value="beta-lactamase/transpeptidase-like"/>
    <property type="match status" value="1"/>
</dbReference>
<dbReference type="Proteomes" id="UP000441336">
    <property type="component" value="Unassembled WGS sequence"/>
</dbReference>
<name>A0A7K1TJS4_9BACT</name>
<gene>
    <name evidence="3" type="ORF">GO988_20140</name>
</gene>
<dbReference type="InterPro" id="IPR001466">
    <property type="entry name" value="Beta-lactam-related"/>
</dbReference>
<keyword evidence="4" id="KW-1185">Reference proteome</keyword>
<dbReference type="Pfam" id="PF00144">
    <property type="entry name" value="Beta-lactamase"/>
    <property type="match status" value="1"/>
</dbReference>
<accession>A0A7K1TJS4</accession>
<dbReference type="GO" id="GO:0016787">
    <property type="term" value="F:hydrolase activity"/>
    <property type="evidence" value="ECO:0007669"/>
    <property type="project" value="UniProtKB-KW"/>
</dbReference>
<feature type="signal peptide" evidence="1">
    <location>
        <begin position="1"/>
        <end position="21"/>
    </location>
</feature>
<evidence type="ECO:0000313" key="3">
    <source>
        <dbReference type="EMBL" id="MVN78650.1"/>
    </source>
</evidence>
<feature type="chain" id="PRO_5029849113" evidence="1">
    <location>
        <begin position="22"/>
        <end position="356"/>
    </location>
</feature>
<dbReference type="PANTHER" id="PTHR43283:SF18">
    <property type="match status" value="1"/>
</dbReference>
<dbReference type="InterPro" id="IPR050789">
    <property type="entry name" value="Diverse_Enzym_Activities"/>
</dbReference>